<dbReference type="PANTHER" id="PTHR10404">
    <property type="entry name" value="N-ACETYLATED-ALPHA-LINKED ACIDIC DIPEPTIDASE"/>
    <property type="match status" value="1"/>
</dbReference>
<reference evidence="6 7" key="1">
    <citation type="journal article" date="2004" name="Nature">
        <title>Genome evolution in yeasts.</title>
        <authorList>
            <consortium name="Genolevures"/>
            <person name="Dujon B."/>
            <person name="Sherman D."/>
            <person name="Fischer G."/>
            <person name="Durrens P."/>
            <person name="Casaregola S."/>
            <person name="Lafontaine I."/>
            <person name="de Montigny J."/>
            <person name="Marck C."/>
            <person name="Neuveglise C."/>
            <person name="Talla E."/>
            <person name="Goffard N."/>
            <person name="Frangeul L."/>
            <person name="Aigle M."/>
            <person name="Anthouard V."/>
            <person name="Babour A."/>
            <person name="Barbe V."/>
            <person name="Barnay S."/>
            <person name="Blanchin S."/>
            <person name="Beckerich J.M."/>
            <person name="Beyne E."/>
            <person name="Bleykasten C."/>
            <person name="Boisrame A."/>
            <person name="Boyer J."/>
            <person name="Cattolico L."/>
            <person name="Confanioleri F."/>
            <person name="de Daruvar A."/>
            <person name="Despons L."/>
            <person name="Fabre E."/>
            <person name="Fairhead C."/>
            <person name="Ferry-Dumazet H."/>
            <person name="Groppi A."/>
            <person name="Hantraye F."/>
            <person name="Hennequin C."/>
            <person name="Jauniaux N."/>
            <person name="Joyet P."/>
            <person name="Kachouri R."/>
            <person name="Kerrest A."/>
            <person name="Koszul R."/>
            <person name="Lemaire M."/>
            <person name="Lesur I."/>
            <person name="Ma L."/>
            <person name="Muller H."/>
            <person name="Nicaud J.M."/>
            <person name="Nikolski M."/>
            <person name="Oztas S."/>
            <person name="Ozier-Kalogeropoulos O."/>
            <person name="Pellenz S."/>
            <person name="Potier S."/>
            <person name="Richard G.F."/>
            <person name="Straub M.L."/>
            <person name="Suleau A."/>
            <person name="Swennene D."/>
            <person name="Tekaia F."/>
            <person name="Wesolowski-Louvel M."/>
            <person name="Westhof E."/>
            <person name="Wirth B."/>
            <person name="Zeniou-Meyer M."/>
            <person name="Zivanovic I."/>
            <person name="Bolotin-Fukuhara M."/>
            <person name="Thierry A."/>
            <person name="Bouchier C."/>
            <person name="Caudron B."/>
            <person name="Scarpelli C."/>
            <person name="Gaillardin C."/>
            <person name="Weissenbach J."/>
            <person name="Wincker P."/>
            <person name="Souciet J.L."/>
        </authorList>
    </citation>
    <scope>NUCLEOTIDE SEQUENCE [LARGE SCALE GENOMIC DNA]</scope>
    <source>
        <strain evidence="7">ATCC 8585 / CBS 2359 / DSM 70799 / NBRC 1267 / NRRL Y-1140 / WM37</strain>
    </source>
</reference>
<dbReference type="Gene3D" id="3.40.630.10">
    <property type="entry name" value="Zn peptidases"/>
    <property type="match status" value="1"/>
</dbReference>
<dbReference type="Pfam" id="PF04389">
    <property type="entry name" value="Peptidase_M28"/>
    <property type="match status" value="1"/>
</dbReference>
<feature type="region of interest" description="Disordered" evidence="2">
    <location>
        <begin position="303"/>
        <end position="330"/>
    </location>
</feature>
<comment type="similarity">
    <text evidence="1">Belongs to the peptidase M28 family. M28B subfamily.</text>
</comment>
<dbReference type="InterPro" id="IPR046450">
    <property type="entry name" value="PA_dom_sf"/>
</dbReference>
<dbReference type="InterPro" id="IPR039373">
    <property type="entry name" value="Peptidase_M28B"/>
</dbReference>
<dbReference type="CDD" id="cd03874">
    <property type="entry name" value="M28_PMSA_TfR_like"/>
    <property type="match status" value="1"/>
</dbReference>
<feature type="domain" description="Transferrin receptor-like dimerisation" evidence="4">
    <location>
        <begin position="675"/>
        <end position="773"/>
    </location>
</feature>
<dbReference type="PaxDb" id="284590-Q6CWF4"/>
<sequence length="775" mass="88020">MSIPYDEETQPLVPRGVTRRRDNSVASFLARGRSNTINSLKSGFETVKKHKNEFWLLIIGSLVLYLGFTLAFLPRTSLSRDFRRLHFSKLTKSEAFRIYVETLMKENKCQDHLSNYTSHIHWAGDAHALEYTINELSMLGFTPKLEEYHTWLNEPVKTEVTLWDQNHLLYNASMTEDYISEGEDNDSFKKVFGFHGFSANGTVRSEYVYCNYGTIEDYEHLLSHNVKLEGKIHVIRYGAIMKGIVVKNAETFGALGAILYTDSFDDGLITENNGYKPYPEGPARHESSIERGSVLLVDSVAGDPTTPEYSSKHKDVKRLNSSSNLPTIPSVPMSEREIAPLLKLLNGNGIQWETKGNVKGFQYFSGPSDAGVSCRIVNEQKYLTKEITNVVIEIPGILKEQEVIIGNHRDSWTSGGAGGPNSGSSILLEIARGFSALHQKGWKPLRTIKLISWDGGEQGMLGSTEYGEYHRESLSKGTVAYFNLDLGVIGSKLNIKANPLLNELIVRSSKRTLFKEDPEVTLYDYWKESSNATIDILGAGTDFAVFQNNLGIPSIDFSFDRDPKKDAVHQFHSSYDSFEWMKTFVDPDFSLHSTMAMFVGVSTLSLTENELLGFKTHEYMIEISKYYKTLYSNISEVFPNDEMIMTLKDNLVDLLELLTTHTTLDFDAMVDFVREQTQQDYPWWEWNKKLVILTRLISTNSKLRKLDRYFITDEGLKGRPFMKHSIFAPDKQTGYQGDVLPGLHEALLSENRQECIYWLETLLTQLDKISSLLTI</sequence>
<name>Q6CWF4_KLULA</name>
<dbReference type="PANTHER" id="PTHR10404:SF46">
    <property type="entry name" value="VACUOLAR PROTEIN SORTING-ASSOCIATED PROTEIN 70"/>
    <property type="match status" value="1"/>
</dbReference>
<evidence type="ECO:0000313" key="6">
    <source>
        <dbReference type="EMBL" id="CAH02128.1"/>
    </source>
</evidence>
<dbReference type="InterPro" id="IPR007484">
    <property type="entry name" value="Peptidase_M28"/>
</dbReference>
<protein>
    <submittedName>
        <fullName evidence="6">KLLA0B04543p</fullName>
    </submittedName>
</protein>
<dbReference type="KEGG" id="kla:KLLA0_B04543g"/>
<dbReference type="Gene3D" id="1.20.930.40">
    <property type="entry name" value="Transferrin receptor-like, dimerisation domain"/>
    <property type="match status" value="1"/>
</dbReference>
<keyword evidence="3" id="KW-1133">Transmembrane helix</keyword>
<dbReference type="SUPFAM" id="SSF53187">
    <property type="entry name" value="Zn-dependent exopeptidases"/>
    <property type="match status" value="1"/>
</dbReference>
<dbReference type="GO" id="GO:0004180">
    <property type="term" value="F:carboxypeptidase activity"/>
    <property type="evidence" value="ECO:0007669"/>
    <property type="project" value="TreeGrafter"/>
</dbReference>
<feature type="transmembrane region" description="Helical" evidence="3">
    <location>
        <begin position="54"/>
        <end position="73"/>
    </location>
</feature>
<evidence type="ECO:0000256" key="2">
    <source>
        <dbReference type="SAM" id="MobiDB-lite"/>
    </source>
</evidence>
<gene>
    <name evidence="6" type="ORF">KLLA0_B04543g</name>
</gene>
<dbReference type="AlphaFoldDB" id="Q6CWF4"/>
<dbReference type="Proteomes" id="UP000000598">
    <property type="component" value="Chromosome B"/>
</dbReference>
<evidence type="ECO:0000259" key="4">
    <source>
        <dbReference type="Pfam" id="PF04253"/>
    </source>
</evidence>
<dbReference type="InterPro" id="IPR036757">
    <property type="entry name" value="TFR-like_dimer_dom_sf"/>
</dbReference>
<dbReference type="SUPFAM" id="SSF47672">
    <property type="entry name" value="Transferrin receptor-like dimerisation domain"/>
    <property type="match status" value="1"/>
</dbReference>
<dbReference type="InParanoid" id="Q6CWF4"/>
<dbReference type="SUPFAM" id="SSF52025">
    <property type="entry name" value="PA domain"/>
    <property type="match status" value="1"/>
</dbReference>
<keyword evidence="7" id="KW-1185">Reference proteome</keyword>
<proteinExistence type="inferred from homology"/>
<keyword evidence="3" id="KW-0472">Membrane</keyword>
<dbReference type="EMBL" id="CR382122">
    <property type="protein sequence ID" value="CAH02128.1"/>
    <property type="molecule type" value="Genomic_DNA"/>
</dbReference>
<evidence type="ECO:0000256" key="1">
    <source>
        <dbReference type="ARBA" id="ARBA00005634"/>
    </source>
</evidence>
<dbReference type="FunCoup" id="Q6CWF4">
    <property type="interactions" value="139"/>
</dbReference>
<evidence type="ECO:0000313" key="7">
    <source>
        <dbReference type="Proteomes" id="UP000000598"/>
    </source>
</evidence>
<accession>Q6CWF4</accession>
<dbReference type="Pfam" id="PF04253">
    <property type="entry name" value="TFR_dimer"/>
    <property type="match status" value="1"/>
</dbReference>
<feature type="domain" description="Peptidase M28" evidence="5">
    <location>
        <begin position="389"/>
        <end position="579"/>
    </location>
</feature>
<dbReference type="HOGENOM" id="CLU_005688_2_0_1"/>
<evidence type="ECO:0000259" key="5">
    <source>
        <dbReference type="Pfam" id="PF04389"/>
    </source>
</evidence>
<dbReference type="OMA" id="QGSTEWV"/>
<dbReference type="InterPro" id="IPR007365">
    <property type="entry name" value="TFR-like_dimer_dom"/>
</dbReference>
<dbReference type="Gene3D" id="3.50.30.30">
    <property type="match status" value="1"/>
</dbReference>
<organism evidence="6 7">
    <name type="scientific">Kluyveromyces lactis (strain ATCC 8585 / CBS 2359 / DSM 70799 / NBRC 1267 / NRRL Y-1140 / WM37)</name>
    <name type="common">Yeast</name>
    <name type="synonym">Candida sphaerica</name>
    <dbReference type="NCBI Taxonomy" id="284590"/>
    <lineage>
        <taxon>Eukaryota</taxon>
        <taxon>Fungi</taxon>
        <taxon>Dikarya</taxon>
        <taxon>Ascomycota</taxon>
        <taxon>Saccharomycotina</taxon>
        <taxon>Saccharomycetes</taxon>
        <taxon>Saccharomycetales</taxon>
        <taxon>Saccharomycetaceae</taxon>
        <taxon>Kluyveromyces</taxon>
    </lineage>
</organism>
<dbReference type="CDD" id="cd02121">
    <property type="entry name" value="PA_GCPII_like"/>
    <property type="match status" value="1"/>
</dbReference>
<evidence type="ECO:0000256" key="3">
    <source>
        <dbReference type="SAM" id="Phobius"/>
    </source>
</evidence>
<keyword evidence="3" id="KW-0812">Transmembrane</keyword>
<dbReference type="FunFam" id="3.40.630.10:FF:000101">
    <property type="entry name" value="N-acetylated alpha-linked acidic dipeptidase like 1"/>
    <property type="match status" value="1"/>
</dbReference>
<dbReference type="eggNOG" id="KOG2195">
    <property type="taxonomic scope" value="Eukaryota"/>
</dbReference>